<dbReference type="PANTHER" id="PTHR11439:SF515">
    <property type="entry name" value="GAG-POL POLYPROTEIN"/>
    <property type="match status" value="1"/>
</dbReference>
<gene>
    <name evidence="2" type="ORF">E5676_scaffold68G00220</name>
    <name evidence="1" type="ORF">E6C27_scaffold417G00480</name>
</gene>
<organism evidence="2 4">
    <name type="scientific">Cucumis melo var. makuwa</name>
    <name type="common">Oriental melon</name>
    <dbReference type="NCBI Taxonomy" id="1194695"/>
    <lineage>
        <taxon>Eukaryota</taxon>
        <taxon>Viridiplantae</taxon>
        <taxon>Streptophyta</taxon>
        <taxon>Embryophyta</taxon>
        <taxon>Tracheophyta</taxon>
        <taxon>Spermatophyta</taxon>
        <taxon>Magnoliopsida</taxon>
        <taxon>eudicotyledons</taxon>
        <taxon>Gunneridae</taxon>
        <taxon>Pentapetalae</taxon>
        <taxon>rosids</taxon>
        <taxon>fabids</taxon>
        <taxon>Cucurbitales</taxon>
        <taxon>Cucurbitaceae</taxon>
        <taxon>Benincaseae</taxon>
        <taxon>Cucumis</taxon>
    </lineage>
</organism>
<evidence type="ECO:0000313" key="2">
    <source>
        <dbReference type="EMBL" id="TYK04729.1"/>
    </source>
</evidence>
<dbReference type="EMBL" id="SSTE01023130">
    <property type="protein sequence ID" value="KAA0025452.1"/>
    <property type="molecule type" value="Genomic_DNA"/>
</dbReference>
<evidence type="ECO:0000313" key="4">
    <source>
        <dbReference type="Proteomes" id="UP000321947"/>
    </source>
</evidence>
<reference evidence="3 4" key="1">
    <citation type="submission" date="2019-08" db="EMBL/GenBank/DDBJ databases">
        <title>Draft genome sequences of two oriental melons (Cucumis melo L. var makuwa).</title>
        <authorList>
            <person name="Kwon S.-Y."/>
        </authorList>
    </citation>
    <scope>NUCLEOTIDE SEQUENCE [LARGE SCALE GENOMIC DNA]</scope>
    <source>
        <strain evidence="4">cv. Chang Bougi</strain>
        <strain evidence="3">cv. SW 3</strain>
        <tissue evidence="2">Leaf</tissue>
    </source>
</reference>
<name>A0A5D3C2V8_CUCMM</name>
<dbReference type="CDD" id="cd09272">
    <property type="entry name" value="RNase_HI_RT_Ty1"/>
    <property type="match status" value="1"/>
</dbReference>
<dbReference type="STRING" id="1194695.A0A5D3C2V8"/>
<evidence type="ECO:0008006" key="5">
    <source>
        <dbReference type="Google" id="ProtNLM"/>
    </source>
</evidence>
<protein>
    <recommendedName>
        <fullName evidence="5">Mitochondrial protein</fullName>
    </recommendedName>
</protein>
<accession>A0A5D3C2V8</accession>
<dbReference type="EMBL" id="SSTD01014035">
    <property type="protein sequence ID" value="TYK04729.1"/>
    <property type="molecule type" value="Genomic_DNA"/>
</dbReference>
<dbReference type="Proteomes" id="UP000321947">
    <property type="component" value="Unassembled WGS sequence"/>
</dbReference>
<dbReference type="PANTHER" id="PTHR11439">
    <property type="entry name" value="GAG-POL-RELATED RETROTRANSPOSON"/>
    <property type="match status" value="1"/>
</dbReference>
<evidence type="ECO:0000313" key="3">
    <source>
        <dbReference type="Proteomes" id="UP000321393"/>
    </source>
</evidence>
<dbReference type="OrthoDB" id="1715754at2759"/>
<dbReference type="Proteomes" id="UP000321393">
    <property type="component" value="Unassembled WGS sequence"/>
</dbReference>
<proteinExistence type="predicted"/>
<dbReference type="AlphaFoldDB" id="A0A5D3C2V8"/>
<sequence>MTYYNATKYPMEPKIIQLHKDLKEAPVDATKYRYTIGCLKYLLKTRPDLSYVVRIESKHMESPTIMHYKVVKQTLKYLRGTIYFGLAYVKGSQDVNIFGYPDSDLAGDLDRRKTTSGVVFYLNESLVSWNSQKQKTLTFSSCEAELIALFSLCNIILGSKPTVDRWKSTETMKDWSDDNGE</sequence>
<comment type="caution">
    <text evidence="2">The sequence shown here is derived from an EMBL/GenBank/DDBJ whole genome shotgun (WGS) entry which is preliminary data.</text>
</comment>
<evidence type="ECO:0000313" key="1">
    <source>
        <dbReference type="EMBL" id="KAA0025452.1"/>
    </source>
</evidence>